<dbReference type="GO" id="GO:0010468">
    <property type="term" value="P:regulation of gene expression"/>
    <property type="evidence" value="ECO:0007669"/>
    <property type="project" value="Ensembl"/>
</dbReference>
<dbReference type="OMA" id="PLIYRPQ"/>
<dbReference type="HOGENOM" id="CLU_116346_0_0_1"/>
<dbReference type="InterPro" id="IPR033621">
    <property type="entry name" value="TIFA"/>
</dbReference>
<dbReference type="AlphaFoldDB" id="H0XQE2"/>
<dbReference type="GO" id="GO:1905748">
    <property type="term" value="P:hard palate morphogenesis"/>
    <property type="evidence" value="ECO:0007669"/>
    <property type="project" value="Ensembl"/>
</dbReference>
<name>H0XQE2_OTOGA</name>
<dbReference type="GO" id="GO:0002244">
    <property type="term" value="P:hematopoietic progenitor cell differentiation"/>
    <property type="evidence" value="ECO:0007669"/>
    <property type="project" value="Ensembl"/>
</dbReference>
<dbReference type="GO" id="GO:0097094">
    <property type="term" value="P:craniofacial suture morphogenesis"/>
    <property type="evidence" value="ECO:0007669"/>
    <property type="project" value="Ensembl"/>
</dbReference>
<dbReference type="FunCoup" id="H0XQE2">
    <property type="interactions" value="30"/>
</dbReference>
<organism evidence="2 3">
    <name type="scientific">Otolemur garnettii</name>
    <name type="common">Small-eared galago</name>
    <name type="synonym">Garnett's greater bushbaby</name>
    <dbReference type="NCBI Taxonomy" id="30611"/>
    <lineage>
        <taxon>Eukaryota</taxon>
        <taxon>Metazoa</taxon>
        <taxon>Chordata</taxon>
        <taxon>Craniata</taxon>
        <taxon>Vertebrata</taxon>
        <taxon>Euteleostomi</taxon>
        <taxon>Mammalia</taxon>
        <taxon>Eutheria</taxon>
        <taxon>Euarchontoglires</taxon>
        <taxon>Primates</taxon>
        <taxon>Strepsirrhini</taxon>
        <taxon>Lorisiformes</taxon>
        <taxon>Galagidae</taxon>
        <taxon>Otolemur</taxon>
    </lineage>
</organism>
<dbReference type="eggNOG" id="ENOG502SPI3">
    <property type="taxonomic scope" value="Eukaryota"/>
</dbReference>
<dbReference type="PANTHER" id="PTHR31266:SF3">
    <property type="entry name" value="TRAF-INTERACTING PROTEIN WITH FHA DOMAIN-CONTAINING PROTEIN B"/>
    <property type="match status" value="1"/>
</dbReference>
<reference evidence="3" key="1">
    <citation type="submission" date="2011-03" db="EMBL/GenBank/DDBJ databases">
        <title>Version 3 of the genome sequence of Otolemur garnettii (Bushbaby).</title>
        <authorList>
            <consortium name="The Broad Institute Genome Sequencing Platform"/>
            <person name="Di Palma F."/>
            <person name="Johnson J."/>
            <person name="Lander E.S."/>
            <person name="Lindblad-Toh K."/>
            <person name="Jaffe D.B."/>
            <person name="Gnerre S."/>
            <person name="MacCallum I."/>
            <person name="Przybylski D."/>
            <person name="Ribeiro F.J."/>
            <person name="Burton J.N."/>
            <person name="Walker B.J."/>
            <person name="Sharpe T."/>
            <person name="Hall G."/>
        </authorList>
    </citation>
    <scope>NUCLEOTIDE SEQUENCE [LARGE SCALE GENOMIC DNA]</scope>
</reference>
<dbReference type="STRING" id="30611.ENSOGAP00000018334"/>
<dbReference type="GO" id="GO:0098583">
    <property type="term" value="P:learned vocalization behavior"/>
    <property type="evidence" value="ECO:0007669"/>
    <property type="project" value="Ensembl"/>
</dbReference>
<dbReference type="EMBL" id="AAQR03009567">
    <property type="status" value="NOT_ANNOTATED_CDS"/>
    <property type="molecule type" value="Genomic_DNA"/>
</dbReference>
<dbReference type="GO" id="GO:0090103">
    <property type="term" value="P:cochlea morphogenesis"/>
    <property type="evidence" value="ECO:0007669"/>
    <property type="project" value="Ensembl"/>
</dbReference>
<dbReference type="GO" id="GO:1905747">
    <property type="term" value="P:negative regulation of saliva secretion"/>
    <property type="evidence" value="ECO:0007669"/>
    <property type="project" value="Ensembl"/>
</dbReference>
<keyword evidence="3" id="KW-1185">Reference proteome</keyword>
<dbReference type="Gene3D" id="2.60.200.20">
    <property type="match status" value="1"/>
</dbReference>
<dbReference type="GeneTree" id="ENSGT00940000154589"/>
<dbReference type="GO" id="GO:0007356">
    <property type="term" value="P:thorax and anterior abdomen determination"/>
    <property type="evidence" value="ECO:0007669"/>
    <property type="project" value="Ensembl"/>
</dbReference>
<dbReference type="GO" id="GO:0050885">
    <property type="term" value="P:neuromuscular process controlling balance"/>
    <property type="evidence" value="ECO:0007669"/>
    <property type="project" value="Ensembl"/>
</dbReference>
<dbReference type="GO" id="GO:0048634">
    <property type="term" value="P:regulation of muscle organ development"/>
    <property type="evidence" value="ECO:0007669"/>
    <property type="project" value="Ensembl"/>
</dbReference>
<reference evidence="2" key="3">
    <citation type="submission" date="2025-09" db="UniProtKB">
        <authorList>
            <consortium name="Ensembl"/>
        </authorList>
    </citation>
    <scope>IDENTIFICATION</scope>
</reference>
<dbReference type="GO" id="GO:0021650">
    <property type="term" value="P:vestibulocochlear nerve formation"/>
    <property type="evidence" value="ECO:0007669"/>
    <property type="project" value="Ensembl"/>
</dbReference>
<dbReference type="GO" id="GO:0031223">
    <property type="term" value="P:auditory behavior"/>
    <property type="evidence" value="ECO:0007669"/>
    <property type="project" value="Ensembl"/>
</dbReference>
<dbReference type="GO" id="GO:1901078">
    <property type="term" value="P:negative regulation of relaxation of muscle"/>
    <property type="evidence" value="ECO:0007669"/>
    <property type="project" value="Ensembl"/>
</dbReference>
<dbReference type="GO" id="GO:0071626">
    <property type="term" value="P:mastication"/>
    <property type="evidence" value="ECO:0007669"/>
    <property type="project" value="Ensembl"/>
</dbReference>
<proteinExistence type="predicted"/>
<dbReference type="InParanoid" id="H0XQE2"/>
<dbReference type="GO" id="GO:0035800">
    <property type="term" value="F:deubiquitinase activator activity"/>
    <property type="evidence" value="ECO:0007669"/>
    <property type="project" value="Ensembl"/>
</dbReference>
<dbReference type="GO" id="GO:0030432">
    <property type="term" value="P:peristalsis"/>
    <property type="evidence" value="ECO:0007669"/>
    <property type="project" value="Ensembl"/>
</dbReference>
<dbReference type="PANTHER" id="PTHR31266">
    <property type="entry name" value="TRAF-INTERACTING PROTEIN WITH FHA DOMAIN-CONTAINING PROTEIN A FAMILY MEMBER"/>
    <property type="match status" value="1"/>
</dbReference>
<protein>
    <submittedName>
        <fullName evidence="2">TIFA inhibitor</fullName>
    </submittedName>
</protein>
<reference evidence="2" key="2">
    <citation type="submission" date="2025-08" db="UniProtKB">
        <authorList>
            <consortium name="Ensembl"/>
        </authorList>
    </citation>
    <scope>IDENTIFICATION</scope>
</reference>
<evidence type="ECO:0000313" key="2">
    <source>
        <dbReference type="Ensembl" id="ENSOGAP00000018334.1"/>
    </source>
</evidence>
<evidence type="ECO:0000259" key="1">
    <source>
        <dbReference type="Pfam" id="PF00498"/>
    </source>
</evidence>
<dbReference type="GO" id="GO:0002224">
    <property type="term" value="P:toll-like receptor signaling pathway"/>
    <property type="evidence" value="ECO:0007669"/>
    <property type="project" value="Ensembl"/>
</dbReference>
<evidence type="ECO:0000313" key="3">
    <source>
        <dbReference type="Proteomes" id="UP000005225"/>
    </source>
</evidence>
<dbReference type="Proteomes" id="UP000005225">
    <property type="component" value="Unassembled WGS sequence"/>
</dbReference>
<dbReference type="Ensembl" id="ENSOGAT00000025991.1">
    <property type="protein sequence ID" value="ENSOGAP00000018334.1"/>
    <property type="gene ID" value="ENSOGAG00000031815.1"/>
</dbReference>
<dbReference type="GO" id="GO:0030099">
    <property type="term" value="P:myeloid cell differentiation"/>
    <property type="evidence" value="ECO:0007669"/>
    <property type="project" value="Ensembl"/>
</dbReference>
<accession>H0XQE2</accession>
<dbReference type="InterPro" id="IPR008984">
    <property type="entry name" value="SMAD_FHA_dom_sf"/>
</dbReference>
<dbReference type="GO" id="GO:0043123">
    <property type="term" value="P:positive regulation of canonical NF-kappaB signal transduction"/>
    <property type="evidence" value="ECO:0007669"/>
    <property type="project" value="InterPro"/>
</dbReference>
<dbReference type="GO" id="GO:1902238">
    <property type="term" value="P:regulation of intrinsic apoptotic signaling pathway in response to osmotic stress by p53 class mediator"/>
    <property type="evidence" value="ECO:0007669"/>
    <property type="project" value="Ensembl"/>
</dbReference>
<dbReference type="Pfam" id="PF00498">
    <property type="entry name" value="FHA"/>
    <property type="match status" value="1"/>
</dbReference>
<dbReference type="GO" id="GO:0021559">
    <property type="term" value="P:trigeminal nerve development"/>
    <property type="evidence" value="ECO:0007669"/>
    <property type="project" value="Ensembl"/>
</dbReference>
<sequence length="161" mass="17879">MEKPFTVLRVSLYHPTLGPAAFTSIPPRLQHDINPLLIGRGQGAHLRLQLPNLSRRHLSLEPYLEAGSTLLAFCLKSLSRKGCVCVNGLKLTYLEQVPLSTVNKISFSNVQMVVHLEKGTSLEAFVCHFHLSPSPLIYRPEAEETDDWESIPQEQPPLGSG</sequence>
<dbReference type="SUPFAM" id="SSF49879">
    <property type="entry name" value="SMAD/FHA domain"/>
    <property type="match status" value="1"/>
</dbReference>
<feature type="domain" description="FHA" evidence="1">
    <location>
        <begin position="37"/>
        <end position="107"/>
    </location>
</feature>
<dbReference type="GO" id="GO:0031663">
    <property type="term" value="P:lipopolysaccharide-mediated signaling pathway"/>
    <property type="evidence" value="ECO:0007669"/>
    <property type="project" value="Ensembl"/>
</dbReference>
<dbReference type="GO" id="GO:0035112">
    <property type="term" value="P:genitalia morphogenesis"/>
    <property type="evidence" value="ECO:0007669"/>
    <property type="project" value="Ensembl"/>
</dbReference>
<dbReference type="InterPro" id="IPR000253">
    <property type="entry name" value="FHA_dom"/>
</dbReference>